<dbReference type="Pfam" id="PF11913">
    <property type="entry name" value="DUF3431"/>
    <property type="match status" value="1"/>
</dbReference>
<evidence type="ECO:0000313" key="2">
    <source>
        <dbReference type="EMBL" id="KIW63396.1"/>
    </source>
</evidence>
<protein>
    <submittedName>
        <fullName evidence="2">Uncharacterized protein</fullName>
    </submittedName>
</protein>
<sequence>MSAARLGRGLLPRVIPLFIAALFCVFLLHLRYDQSWRQDARRVARPKFTEGVAKPASEEYTKTVVMARVKSEDVSWVYDELDGFNHSIYTVDDEEAELRVPQNKGREAMAYLTYIIDHYDKLPDTVLFFHPHRSTWHNNVLLDLDSAKTIKRLNPARVARDGYFNARCHHDPGCPNWLHVDRPESEWDMVKKKEEQYLTSETWRQLHDSDPIPDALSQPCCAQFAVSGERIRARPLADYLRYRQWLLDTDMADEFSGRMLEYNWQYIFTGKPEFCPPQHECYCDGYGICFGGTTDENLQHWLHLLRQRELLDEQLRGLRREDPGTRDQHRIAAAESEKSEIVRTLDTLKAEAYRRGEDPKNRALECGRLWKPGDGF</sequence>
<keyword evidence="1" id="KW-1133">Transmembrane helix</keyword>
<dbReference type="InterPro" id="IPR021838">
    <property type="entry name" value="DUF3431"/>
</dbReference>
<dbReference type="HOGENOM" id="CLU_031559_1_1_1"/>
<dbReference type="AlphaFoldDB" id="A0A0D2CE68"/>
<accession>A0A0D2CE68</accession>
<dbReference type="EMBL" id="KN846962">
    <property type="protein sequence ID" value="KIW63396.1"/>
    <property type="molecule type" value="Genomic_DNA"/>
</dbReference>
<evidence type="ECO:0000313" key="3">
    <source>
        <dbReference type="Proteomes" id="UP000054266"/>
    </source>
</evidence>
<evidence type="ECO:0000256" key="1">
    <source>
        <dbReference type="SAM" id="Phobius"/>
    </source>
</evidence>
<keyword evidence="3" id="KW-1185">Reference proteome</keyword>
<dbReference type="Proteomes" id="UP000054266">
    <property type="component" value="Unassembled WGS sequence"/>
</dbReference>
<feature type="transmembrane region" description="Helical" evidence="1">
    <location>
        <begin position="14"/>
        <end position="32"/>
    </location>
</feature>
<proteinExistence type="predicted"/>
<keyword evidence="1" id="KW-0472">Membrane</keyword>
<organism evidence="2 3">
    <name type="scientific">Phialophora macrospora</name>
    <dbReference type="NCBI Taxonomy" id="1851006"/>
    <lineage>
        <taxon>Eukaryota</taxon>
        <taxon>Fungi</taxon>
        <taxon>Dikarya</taxon>
        <taxon>Ascomycota</taxon>
        <taxon>Pezizomycotina</taxon>
        <taxon>Eurotiomycetes</taxon>
        <taxon>Chaetothyriomycetidae</taxon>
        <taxon>Chaetothyriales</taxon>
        <taxon>Herpotrichiellaceae</taxon>
        <taxon>Phialophora</taxon>
    </lineage>
</organism>
<reference evidence="2 3" key="1">
    <citation type="submission" date="2015-01" db="EMBL/GenBank/DDBJ databases">
        <title>The Genome Sequence of Capronia semiimmersa CBS27337.</title>
        <authorList>
            <consortium name="The Broad Institute Genomics Platform"/>
            <person name="Cuomo C."/>
            <person name="de Hoog S."/>
            <person name="Gorbushina A."/>
            <person name="Stielow B."/>
            <person name="Teixiera M."/>
            <person name="Abouelleil A."/>
            <person name="Chapman S.B."/>
            <person name="Priest M."/>
            <person name="Young S.K."/>
            <person name="Wortman J."/>
            <person name="Nusbaum C."/>
            <person name="Birren B."/>
        </authorList>
    </citation>
    <scope>NUCLEOTIDE SEQUENCE [LARGE SCALE GENOMIC DNA]</scope>
    <source>
        <strain evidence="2 3">CBS 27337</strain>
    </source>
</reference>
<gene>
    <name evidence="2" type="ORF">PV04_10243</name>
</gene>
<dbReference type="PANTHER" id="PTHR37490:SF3">
    <property type="entry name" value="DUF3431 DOMAIN CONTAINING PROTEIN"/>
    <property type="match status" value="1"/>
</dbReference>
<dbReference type="PANTHER" id="PTHR37490">
    <property type="entry name" value="EXPRESSED PROTEIN"/>
    <property type="match status" value="1"/>
</dbReference>
<keyword evidence="1" id="KW-0812">Transmembrane</keyword>
<name>A0A0D2CE68_9EURO</name>